<dbReference type="GO" id="GO:0032259">
    <property type="term" value="P:methylation"/>
    <property type="evidence" value="ECO:0007669"/>
    <property type="project" value="UniProtKB-KW"/>
</dbReference>
<evidence type="ECO:0000256" key="3">
    <source>
        <dbReference type="ARBA" id="ARBA00022603"/>
    </source>
</evidence>
<evidence type="ECO:0000256" key="1">
    <source>
        <dbReference type="ARBA" id="ARBA00001541"/>
    </source>
</evidence>
<evidence type="ECO:0000313" key="7">
    <source>
        <dbReference type="EMBL" id="MCI0184358.1"/>
    </source>
</evidence>
<comment type="catalytic activity">
    <reaction evidence="1">
        <text>L-glutamyl-[protein] + S-adenosyl-L-methionine = [protein]-L-glutamate 5-O-methyl ester + S-adenosyl-L-homocysteine</text>
        <dbReference type="Rhea" id="RHEA:24452"/>
        <dbReference type="Rhea" id="RHEA-COMP:10208"/>
        <dbReference type="Rhea" id="RHEA-COMP:10311"/>
        <dbReference type="ChEBI" id="CHEBI:29973"/>
        <dbReference type="ChEBI" id="CHEBI:57856"/>
        <dbReference type="ChEBI" id="CHEBI:59789"/>
        <dbReference type="ChEBI" id="CHEBI:82795"/>
        <dbReference type="EC" id="2.1.1.80"/>
    </reaction>
</comment>
<dbReference type="InterPro" id="IPR022641">
    <property type="entry name" value="CheR_N"/>
</dbReference>
<evidence type="ECO:0000313" key="8">
    <source>
        <dbReference type="Proteomes" id="UP001139263"/>
    </source>
</evidence>
<dbReference type="GO" id="GO:0008983">
    <property type="term" value="F:protein-glutamate O-methyltransferase activity"/>
    <property type="evidence" value="ECO:0007669"/>
    <property type="project" value="UniProtKB-EC"/>
</dbReference>
<dbReference type="PANTHER" id="PTHR24422">
    <property type="entry name" value="CHEMOTAXIS PROTEIN METHYLTRANSFERASE"/>
    <property type="match status" value="1"/>
</dbReference>
<dbReference type="SMART" id="SM00138">
    <property type="entry name" value="MeTrc"/>
    <property type="match status" value="1"/>
</dbReference>
<dbReference type="InterPro" id="IPR029063">
    <property type="entry name" value="SAM-dependent_MTases_sf"/>
</dbReference>
<dbReference type="InterPro" id="IPR022642">
    <property type="entry name" value="CheR_C"/>
</dbReference>
<dbReference type="PRINTS" id="PR00996">
    <property type="entry name" value="CHERMTFRASE"/>
</dbReference>
<dbReference type="InterPro" id="IPR050903">
    <property type="entry name" value="Bact_Chemotaxis_MeTrfase"/>
</dbReference>
<dbReference type="SUPFAM" id="SSF47757">
    <property type="entry name" value="Chemotaxis receptor methyltransferase CheR, N-terminal domain"/>
    <property type="match status" value="1"/>
</dbReference>
<dbReference type="RefSeq" id="WP_241715966.1">
    <property type="nucleotide sequence ID" value="NZ_JALBUF010000012.1"/>
</dbReference>
<evidence type="ECO:0000256" key="4">
    <source>
        <dbReference type="ARBA" id="ARBA00022679"/>
    </source>
</evidence>
<evidence type="ECO:0000256" key="5">
    <source>
        <dbReference type="ARBA" id="ARBA00022691"/>
    </source>
</evidence>
<feature type="domain" description="CheR-type methyltransferase" evidence="6">
    <location>
        <begin position="11"/>
        <end position="263"/>
    </location>
</feature>
<dbReference type="InterPro" id="IPR000780">
    <property type="entry name" value="CheR_MeTrfase"/>
</dbReference>
<dbReference type="InterPro" id="IPR036804">
    <property type="entry name" value="CheR_N_sf"/>
</dbReference>
<reference evidence="7" key="1">
    <citation type="submission" date="2022-03" db="EMBL/GenBank/DDBJ databases">
        <title>Draft Genome Sequence of Firmicute Strain S0AB, a Heterotrophic Iron/Sulfur-Oxidizing Extreme Acidophile.</title>
        <authorList>
            <person name="Vergara E."/>
            <person name="Pakostova E."/>
            <person name="Johnson D.B."/>
            <person name="Holmes D.S."/>
        </authorList>
    </citation>
    <scope>NUCLEOTIDE SEQUENCE</scope>
    <source>
        <strain evidence="7">S0AB</strain>
    </source>
</reference>
<name>A0A9X2ACN3_9BACL</name>
<evidence type="ECO:0000256" key="2">
    <source>
        <dbReference type="ARBA" id="ARBA00012534"/>
    </source>
</evidence>
<comment type="caution">
    <text evidence="7">The sequence shown here is derived from an EMBL/GenBank/DDBJ whole genome shotgun (WGS) entry which is preliminary data.</text>
</comment>
<dbReference type="Proteomes" id="UP001139263">
    <property type="component" value="Unassembled WGS sequence"/>
</dbReference>
<accession>A0A9X2ACN3</accession>
<proteinExistence type="predicted"/>
<dbReference type="EMBL" id="JALBUF010000012">
    <property type="protein sequence ID" value="MCI0184358.1"/>
    <property type="molecule type" value="Genomic_DNA"/>
</dbReference>
<gene>
    <name evidence="7" type="primary">cheR</name>
    <name evidence="7" type="ORF">MM817_02654</name>
</gene>
<protein>
    <recommendedName>
        <fullName evidence="2">protein-glutamate O-methyltransferase</fullName>
        <ecNumber evidence="2">2.1.1.80</ecNumber>
    </recommendedName>
</protein>
<keyword evidence="8" id="KW-1185">Reference proteome</keyword>
<dbReference type="Gene3D" id="1.10.155.10">
    <property type="entry name" value="Chemotaxis receptor methyltransferase CheR, N-terminal domain"/>
    <property type="match status" value="1"/>
</dbReference>
<keyword evidence="5" id="KW-0949">S-adenosyl-L-methionine</keyword>
<keyword evidence="3 7" id="KW-0489">Methyltransferase</keyword>
<dbReference type="CDD" id="cd02440">
    <property type="entry name" value="AdoMet_MTases"/>
    <property type="match status" value="1"/>
</dbReference>
<dbReference type="SUPFAM" id="SSF53335">
    <property type="entry name" value="S-adenosyl-L-methionine-dependent methyltransferases"/>
    <property type="match status" value="1"/>
</dbReference>
<dbReference type="Pfam" id="PF01739">
    <property type="entry name" value="CheR"/>
    <property type="match status" value="1"/>
</dbReference>
<dbReference type="Gene3D" id="3.40.50.150">
    <property type="entry name" value="Vaccinia Virus protein VP39"/>
    <property type="match status" value="1"/>
</dbReference>
<organism evidence="7 8">
    <name type="scientific">Sulfoacidibacillus ferrooxidans</name>
    <dbReference type="NCBI Taxonomy" id="2005001"/>
    <lineage>
        <taxon>Bacteria</taxon>
        <taxon>Bacillati</taxon>
        <taxon>Bacillota</taxon>
        <taxon>Bacilli</taxon>
        <taxon>Bacillales</taxon>
        <taxon>Alicyclobacillaceae</taxon>
        <taxon>Sulfoacidibacillus</taxon>
    </lineage>
</organism>
<dbReference type="PROSITE" id="PS50123">
    <property type="entry name" value="CHER"/>
    <property type="match status" value="1"/>
</dbReference>
<dbReference type="PANTHER" id="PTHR24422:SF19">
    <property type="entry name" value="CHEMOTAXIS PROTEIN METHYLTRANSFERASE"/>
    <property type="match status" value="1"/>
</dbReference>
<keyword evidence="4 7" id="KW-0808">Transferase</keyword>
<dbReference type="EC" id="2.1.1.80" evidence="2"/>
<evidence type="ECO:0000259" key="6">
    <source>
        <dbReference type="PROSITE" id="PS50123"/>
    </source>
</evidence>
<dbReference type="AlphaFoldDB" id="A0A9X2ACN3"/>
<sequence length="263" mass="30802">MDHDRSSSLGYDWFVEQFRSTTGIDLSLYKRAQMERRLFALCTKRGYQSFEEYYFAVQDSSVLLAELLDRMTINVSEFLRNPVRWETLKKDIIPRLISSREFHAWSAACSTGQEPYTLFMILANVISIEQISILATDIDVQALSVAKRGQYAVQEITMLDKRWQDSYFIEDEHHKVVVAPFVKERITFHQHNLLADVFPTHLDLIICRNVLIYFTDDAKHMLIEKFAQALRVGGILFVGGTEQIFHPETYRLKQVIPFFYERI</sequence>
<dbReference type="Pfam" id="PF03705">
    <property type="entry name" value="CheR_N"/>
    <property type="match status" value="1"/>
</dbReference>